<evidence type="ECO:0000256" key="1">
    <source>
        <dbReference type="SAM" id="SignalP"/>
    </source>
</evidence>
<dbReference type="AlphaFoldDB" id="A0A0E9QT14"/>
<reference evidence="2" key="1">
    <citation type="submission" date="2014-11" db="EMBL/GenBank/DDBJ databases">
        <authorList>
            <person name="Amaro Gonzalez C."/>
        </authorList>
    </citation>
    <scope>NUCLEOTIDE SEQUENCE</scope>
</reference>
<name>A0A0E9QT14_ANGAN</name>
<feature type="chain" id="PRO_5002431571" evidence="1">
    <location>
        <begin position="17"/>
        <end position="25"/>
    </location>
</feature>
<organism evidence="2">
    <name type="scientific">Anguilla anguilla</name>
    <name type="common">European freshwater eel</name>
    <name type="synonym">Muraena anguilla</name>
    <dbReference type="NCBI Taxonomy" id="7936"/>
    <lineage>
        <taxon>Eukaryota</taxon>
        <taxon>Metazoa</taxon>
        <taxon>Chordata</taxon>
        <taxon>Craniata</taxon>
        <taxon>Vertebrata</taxon>
        <taxon>Euteleostomi</taxon>
        <taxon>Actinopterygii</taxon>
        <taxon>Neopterygii</taxon>
        <taxon>Teleostei</taxon>
        <taxon>Anguilliformes</taxon>
        <taxon>Anguillidae</taxon>
        <taxon>Anguilla</taxon>
    </lineage>
</organism>
<dbReference type="EMBL" id="GBXM01088466">
    <property type="protein sequence ID" value="JAH20111.1"/>
    <property type="molecule type" value="Transcribed_RNA"/>
</dbReference>
<keyword evidence="1" id="KW-0732">Signal</keyword>
<protein>
    <submittedName>
        <fullName evidence="2">Uncharacterized protein</fullName>
    </submittedName>
</protein>
<proteinExistence type="predicted"/>
<evidence type="ECO:0000313" key="2">
    <source>
        <dbReference type="EMBL" id="JAH20111.1"/>
    </source>
</evidence>
<sequence length="25" mass="2888">MQLLLLLLLLLHYTQGHITVMKTGH</sequence>
<feature type="signal peptide" evidence="1">
    <location>
        <begin position="1"/>
        <end position="16"/>
    </location>
</feature>
<accession>A0A0E9QT14</accession>
<reference evidence="2" key="2">
    <citation type="journal article" date="2015" name="Fish Shellfish Immunol.">
        <title>Early steps in the European eel (Anguilla anguilla)-Vibrio vulnificus interaction in the gills: Role of the RtxA13 toxin.</title>
        <authorList>
            <person name="Callol A."/>
            <person name="Pajuelo D."/>
            <person name="Ebbesson L."/>
            <person name="Teles M."/>
            <person name="MacKenzie S."/>
            <person name="Amaro C."/>
        </authorList>
    </citation>
    <scope>NUCLEOTIDE SEQUENCE</scope>
</reference>